<dbReference type="InterPro" id="IPR050490">
    <property type="entry name" value="Bact_solute-bd_prot1"/>
</dbReference>
<dbReference type="SUPFAM" id="SSF53850">
    <property type="entry name" value="Periplasmic binding protein-like II"/>
    <property type="match status" value="1"/>
</dbReference>
<evidence type="ECO:0000313" key="4">
    <source>
        <dbReference type="EMBL" id="GGR28947.1"/>
    </source>
</evidence>
<evidence type="ECO:0000256" key="2">
    <source>
        <dbReference type="ARBA" id="ARBA00022448"/>
    </source>
</evidence>
<organism evidence="4 5">
    <name type="scientific">Deinococcus ruber</name>
    <dbReference type="NCBI Taxonomy" id="1848197"/>
    <lineage>
        <taxon>Bacteria</taxon>
        <taxon>Thermotogati</taxon>
        <taxon>Deinococcota</taxon>
        <taxon>Deinococci</taxon>
        <taxon>Deinococcales</taxon>
        <taxon>Deinococcaceae</taxon>
        <taxon>Deinococcus</taxon>
    </lineage>
</organism>
<dbReference type="EMBL" id="BMQL01000045">
    <property type="protein sequence ID" value="GGR28947.1"/>
    <property type="molecule type" value="Genomic_DNA"/>
</dbReference>
<sequence length="419" mass="45329">MTKRTAALPVLPILSALLALSTALAAPVTFLSVQNEDQGATKIIGELAREYQKTNPAAAYTYQNSPQTDLAQKLQLLAASSSLPAVYNVDQPALLDQLYRSGQAADLEATFKKLGIYNTLNPAAVALIKRQNGGKLVTLPLELNIEGFWYNKAIFTANGLKEPRTWAELIKDADALNAKGIQPFAASGDQKWPLTRLIGGYAARKYGYDVMDRVKAGTLKLTDPGFVEAAKAVQDLGKKNYFGKGVNTVDYATAVDQFLQGKAAMIYMGSWVLSDFNDAARNKIGTQNIGLFNFPAVTGGKGSTNDWSLNTGISTAVNQKLNDADLGNWIKYVFTRYGNKALAESGMITGFTVTQTPKNLPVLTSLTQAKLRAVKNGYLWFEANFSPKATSVATDNAQLLVTGDITPQDYMSKLQDALK</sequence>
<reference evidence="4" key="1">
    <citation type="journal article" date="2014" name="Int. J. Syst. Evol. Microbiol.">
        <title>Complete genome sequence of Corynebacterium casei LMG S-19264T (=DSM 44701T), isolated from a smear-ripened cheese.</title>
        <authorList>
            <consortium name="US DOE Joint Genome Institute (JGI-PGF)"/>
            <person name="Walter F."/>
            <person name="Albersmeier A."/>
            <person name="Kalinowski J."/>
            <person name="Ruckert C."/>
        </authorList>
    </citation>
    <scope>NUCLEOTIDE SEQUENCE</scope>
    <source>
        <strain evidence="4">JCM 31311</strain>
    </source>
</reference>
<feature type="signal peptide" evidence="3">
    <location>
        <begin position="1"/>
        <end position="25"/>
    </location>
</feature>
<dbReference type="Proteomes" id="UP000603865">
    <property type="component" value="Unassembled WGS sequence"/>
</dbReference>
<comment type="caution">
    <text evidence="4">The sequence shown here is derived from an EMBL/GenBank/DDBJ whole genome shotgun (WGS) entry which is preliminary data.</text>
</comment>
<keyword evidence="5" id="KW-1185">Reference proteome</keyword>
<dbReference type="PANTHER" id="PTHR43649:SF29">
    <property type="entry name" value="OSMOPROTECTIVE COMPOUNDS-BINDING PROTEIN GGTB"/>
    <property type="match status" value="1"/>
</dbReference>
<proteinExistence type="inferred from homology"/>
<accession>A0A918FED0</accession>
<dbReference type="AlphaFoldDB" id="A0A918FED0"/>
<evidence type="ECO:0000256" key="1">
    <source>
        <dbReference type="ARBA" id="ARBA00008520"/>
    </source>
</evidence>
<name>A0A918FED0_9DEIO</name>
<dbReference type="PANTHER" id="PTHR43649">
    <property type="entry name" value="ARABINOSE-BINDING PROTEIN-RELATED"/>
    <property type="match status" value="1"/>
</dbReference>
<gene>
    <name evidence="4" type="ORF">GCM10008957_45070</name>
</gene>
<keyword evidence="2" id="KW-0813">Transport</keyword>
<keyword evidence="3" id="KW-0732">Signal</keyword>
<feature type="chain" id="PRO_5037041853" evidence="3">
    <location>
        <begin position="26"/>
        <end position="419"/>
    </location>
</feature>
<reference evidence="4" key="2">
    <citation type="submission" date="2020-09" db="EMBL/GenBank/DDBJ databases">
        <authorList>
            <person name="Sun Q."/>
            <person name="Ohkuma M."/>
        </authorList>
    </citation>
    <scope>NUCLEOTIDE SEQUENCE</scope>
    <source>
        <strain evidence="4">JCM 31311</strain>
    </source>
</reference>
<dbReference type="RefSeq" id="WP_189092771.1">
    <property type="nucleotide sequence ID" value="NZ_BMQL01000045.1"/>
</dbReference>
<evidence type="ECO:0000256" key="3">
    <source>
        <dbReference type="SAM" id="SignalP"/>
    </source>
</evidence>
<dbReference type="InterPro" id="IPR006059">
    <property type="entry name" value="SBP"/>
</dbReference>
<dbReference type="Pfam" id="PF01547">
    <property type="entry name" value="SBP_bac_1"/>
    <property type="match status" value="1"/>
</dbReference>
<comment type="similarity">
    <text evidence="1">Belongs to the bacterial solute-binding protein 1 family.</text>
</comment>
<protein>
    <submittedName>
        <fullName evidence="4">ABC transporter substrate-binding protein</fullName>
    </submittedName>
</protein>
<evidence type="ECO:0000313" key="5">
    <source>
        <dbReference type="Proteomes" id="UP000603865"/>
    </source>
</evidence>
<dbReference type="Gene3D" id="3.40.190.10">
    <property type="entry name" value="Periplasmic binding protein-like II"/>
    <property type="match status" value="2"/>
</dbReference>